<dbReference type="Proteomes" id="UP000192708">
    <property type="component" value="Unassembled WGS sequence"/>
</dbReference>
<protein>
    <recommendedName>
        <fullName evidence="3">peptidylprolyl isomerase</fullName>
        <ecNumber evidence="3">5.2.1.8</ecNumber>
    </recommendedName>
</protein>
<comment type="catalytic activity">
    <reaction evidence="1">
        <text>[protein]-peptidylproline (omega=180) = [protein]-peptidylproline (omega=0)</text>
        <dbReference type="Rhea" id="RHEA:16237"/>
        <dbReference type="Rhea" id="RHEA-COMP:10747"/>
        <dbReference type="Rhea" id="RHEA-COMP:10748"/>
        <dbReference type="ChEBI" id="CHEBI:83833"/>
        <dbReference type="ChEBI" id="CHEBI:83834"/>
        <dbReference type="EC" id="5.2.1.8"/>
    </reaction>
</comment>
<proteinExistence type="inferred from homology"/>
<evidence type="ECO:0000256" key="3">
    <source>
        <dbReference type="ARBA" id="ARBA00013194"/>
    </source>
</evidence>
<dbReference type="EMBL" id="FWXJ01000013">
    <property type="protein sequence ID" value="SMC72063.1"/>
    <property type="molecule type" value="Genomic_DNA"/>
</dbReference>
<dbReference type="InterPro" id="IPR000297">
    <property type="entry name" value="PPIase_PpiC"/>
</dbReference>
<keyword evidence="6" id="KW-0732">Signal</keyword>
<gene>
    <name evidence="8" type="ORF">SAMN06296008_11335</name>
</gene>
<dbReference type="Gene3D" id="3.10.50.40">
    <property type="match status" value="1"/>
</dbReference>
<evidence type="ECO:0000256" key="2">
    <source>
        <dbReference type="ARBA" id="ARBA00007656"/>
    </source>
</evidence>
<keyword evidence="5 8" id="KW-0413">Isomerase</keyword>
<evidence type="ECO:0000313" key="9">
    <source>
        <dbReference type="Proteomes" id="UP000192708"/>
    </source>
</evidence>
<evidence type="ECO:0000259" key="7">
    <source>
        <dbReference type="PROSITE" id="PS50198"/>
    </source>
</evidence>
<dbReference type="EC" id="5.2.1.8" evidence="3"/>
<feature type="chain" id="PRO_5011963936" description="peptidylprolyl isomerase" evidence="6">
    <location>
        <begin position="23"/>
        <end position="262"/>
    </location>
</feature>
<reference evidence="8 9" key="1">
    <citation type="submission" date="2017-04" db="EMBL/GenBank/DDBJ databases">
        <authorList>
            <person name="Afonso C.L."/>
            <person name="Miller P.J."/>
            <person name="Scott M.A."/>
            <person name="Spackman E."/>
            <person name="Goraichik I."/>
            <person name="Dimitrov K.M."/>
            <person name="Suarez D.L."/>
            <person name="Swayne D.E."/>
        </authorList>
    </citation>
    <scope>NUCLEOTIDE SEQUENCE [LARGE SCALE GENOMIC DNA]</scope>
    <source>
        <strain evidence="8 9">VK13</strain>
    </source>
</reference>
<dbReference type="InterPro" id="IPR046357">
    <property type="entry name" value="PPIase_dom_sf"/>
</dbReference>
<dbReference type="RefSeq" id="WP_084285003.1">
    <property type="nucleotide sequence ID" value="NZ_FWXJ01000013.1"/>
</dbReference>
<accession>A0A1W2BGD9</accession>
<dbReference type="PANTHER" id="PTHR47245">
    <property type="entry name" value="PEPTIDYLPROLYL ISOMERASE"/>
    <property type="match status" value="1"/>
</dbReference>
<dbReference type="Gene3D" id="1.10.4030.10">
    <property type="entry name" value="Porin chaperone SurA, peptide-binding domain"/>
    <property type="match status" value="1"/>
</dbReference>
<dbReference type="PROSITE" id="PS50198">
    <property type="entry name" value="PPIC_PPIASE_2"/>
    <property type="match status" value="1"/>
</dbReference>
<feature type="domain" description="PpiC" evidence="7">
    <location>
        <begin position="126"/>
        <end position="217"/>
    </location>
</feature>
<feature type="signal peptide" evidence="6">
    <location>
        <begin position="1"/>
        <end position="22"/>
    </location>
</feature>
<comment type="similarity">
    <text evidence="2">Belongs to the PpiC/parvulin rotamase family.</text>
</comment>
<keyword evidence="9" id="KW-1185">Reference proteome</keyword>
<dbReference type="SUPFAM" id="SSF54534">
    <property type="entry name" value="FKBP-like"/>
    <property type="match status" value="1"/>
</dbReference>
<dbReference type="PANTHER" id="PTHR47245:SF2">
    <property type="entry name" value="PEPTIDYL-PROLYL CIS-TRANS ISOMERASE HP_0175-RELATED"/>
    <property type="match status" value="1"/>
</dbReference>
<name>A0A1W2BGD9_9BURK</name>
<keyword evidence="4 5" id="KW-0697">Rotamase</keyword>
<dbReference type="InterPro" id="IPR027304">
    <property type="entry name" value="Trigger_fact/SurA_dom_sf"/>
</dbReference>
<dbReference type="SUPFAM" id="SSF109998">
    <property type="entry name" value="Triger factor/SurA peptide-binding domain-like"/>
    <property type="match status" value="1"/>
</dbReference>
<dbReference type="GO" id="GO:0003755">
    <property type="term" value="F:peptidyl-prolyl cis-trans isomerase activity"/>
    <property type="evidence" value="ECO:0007669"/>
    <property type="project" value="UniProtKB-KW"/>
</dbReference>
<dbReference type="Pfam" id="PF13616">
    <property type="entry name" value="Rotamase_3"/>
    <property type="match status" value="1"/>
</dbReference>
<organism evidence="8 9">
    <name type="scientific">Polynucleobacter kasalickyi</name>
    <dbReference type="NCBI Taxonomy" id="1938817"/>
    <lineage>
        <taxon>Bacteria</taxon>
        <taxon>Pseudomonadati</taxon>
        <taxon>Pseudomonadota</taxon>
        <taxon>Betaproteobacteria</taxon>
        <taxon>Burkholderiales</taxon>
        <taxon>Burkholderiaceae</taxon>
        <taxon>Polynucleobacter</taxon>
    </lineage>
</organism>
<evidence type="ECO:0000256" key="1">
    <source>
        <dbReference type="ARBA" id="ARBA00000971"/>
    </source>
</evidence>
<dbReference type="OrthoDB" id="14196at2"/>
<evidence type="ECO:0000256" key="4">
    <source>
        <dbReference type="ARBA" id="ARBA00023110"/>
    </source>
</evidence>
<evidence type="ECO:0000256" key="5">
    <source>
        <dbReference type="PROSITE-ProRule" id="PRU00278"/>
    </source>
</evidence>
<dbReference type="STRING" id="1938817.SAMN06296008_11335"/>
<evidence type="ECO:0000313" key="8">
    <source>
        <dbReference type="EMBL" id="SMC72063.1"/>
    </source>
</evidence>
<dbReference type="AlphaFoldDB" id="A0A1W2BGD9"/>
<evidence type="ECO:0000256" key="6">
    <source>
        <dbReference type="SAM" id="SignalP"/>
    </source>
</evidence>
<dbReference type="InterPro" id="IPR050245">
    <property type="entry name" value="PrsA_foldase"/>
</dbReference>
<sequence>MKIILKTTIAICLLSSYTLVNAQNAAVVNGKPIPSAKLNRLIEQSGQPNSPELREKARDILITKELVLQEADKRGITKNPDVQEAIEQAKLSVLVSAVFEDFVSKEGISDKELEPIYESMKGQMGGKEYKARHILVSEEKLAKSLLAKIKGGASFAELAKANSKDTGSAVKGGDLDWVSANSLVPEFSKVMTTLSAGQLASEPVKTEFGWHIIQVDEIKETPIPTLAEVKPKLVQMLTQDQNWQKSKFAEMMEKFKAKAKIQ</sequence>